<organism evidence="1 2">
    <name type="scientific">Mucilaginibacter corticis</name>
    <dbReference type="NCBI Taxonomy" id="2597670"/>
    <lineage>
        <taxon>Bacteria</taxon>
        <taxon>Pseudomonadati</taxon>
        <taxon>Bacteroidota</taxon>
        <taxon>Sphingobacteriia</taxon>
        <taxon>Sphingobacteriales</taxon>
        <taxon>Sphingobacteriaceae</taxon>
        <taxon>Mucilaginibacter</taxon>
    </lineage>
</organism>
<dbReference type="AlphaFoldDB" id="A0A556MFE1"/>
<dbReference type="EMBL" id="VLPK01000004">
    <property type="protein sequence ID" value="TSJ38579.1"/>
    <property type="molecule type" value="Genomic_DNA"/>
</dbReference>
<protein>
    <submittedName>
        <fullName evidence="1">Uncharacterized protein</fullName>
    </submittedName>
</protein>
<reference evidence="1 2" key="1">
    <citation type="submission" date="2019-07" db="EMBL/GenBank/DDBJ databases">
        <authorList>
            <person name="Huq M.A."/>
        </authorList>
    </citation>
    <scope>NUCLEOTIDE SEQUENCE [LARGE SCALE GENOMIC DNA]</scope>
    <source>
        <strain evidence="1 2">MAH-19</strain>
    </source>
</reference>
<evidence type="ECO:0000313" key="1">
    <source>
        <dbReference type="EMBL" id="TSJ38579.1"/>
    </source>
</evidence>
<accession>A0A556MFE1</accession>
<dbReference type="RefSeq" id="WP_144249861.1">
    <property type="nucleotide sequence ID" value="NZ_VLPK01000004.1"/>
</dbReference>
<proteinExistence type="predicted"/>
<name>A0A556MFE1_9SPHI</name>
<dbReference type="OrthoDB" id="798223at2"/>
<gene>
    <name evidence="1" type="ORF">FO440_18870</name>
</gene>
<dbReference type="Proteomes" id="UP000318733">
    <property type="component" value="Unassembled WGS sequence"/>
</dbReference>
<comment type="caution">
    <text evidence="1">The sequence shown here is derived from an EMBL/GenBank/DDBJ whole genome shotgun (WGS) entry which is preliminary data.</text>
</comment>
<sequence>MENNFFVVTVNNTDYKVKMSSVIPPLYDVFCGEAYHQIGKTDAGLWVYVETPSCVQHMPLQEIGEAIDIHFSLDSEEVN</sequence>
<evidence type="ECO:0000313" key="2">
    <source>
        <dbReference type="Proteomes" id="UP000318733"/>
    </source>
</evidence>
<keyword evidence="2" id="KW-1185">Reference proteome</keyword>